<reference evidence="1 2" key="1">
    <citation type="submission" date="2020-01" db="EMBL/GenBank/DDBJ databases">
        <title>Patterns of diversity and host range of bacteriophage communities associated with bean-nodulatin bacteria.</title>
        <authorList>
            <person name="Vann Cauwenberghe J."/>
            <person name="Santamaria R.I."/>
            <person name="Bustos P."/>
            <person name="Juarez S."/>
            <person name="Gonzalez V."/>
        </authorList>
    </citation>
    <scope>NUCLEOTIDE SEQUENCE [LARGE SCALE GENOMIC DNA]</scope>
</reference>
<protein>
    <submittedName>
        <fullName evidence="1">Uncharacterized protein</fullName>
    </submittedName>
</protein>
<sequence>MSMVVSLYRAKFSSKFAGSGEFPIYALNLKDAEDRAEKIFFLMNVKVDGDTFTSEVALVEF</sequence>
<gene>
    <name evidence="1" type="ORF">EVB93_110</name>
</gene>
<evidence type="ECO:0000313" key="1">
    <source>
        <dbReference type="EMBL" id="QIG71217.1"/>
    </source>
</evidence>
<keyword evidence="2" id="KW-1185">Reference proteome</keyword>
<proteinExistence type="predicted"/>
<dbReference type="Proteomes" id="UP000629603">
    <property type="component" value="Segment"/>
</dbReference>
<accession>A0A7S5R4Z2</accession>
<dbReference type="EMBL" id="MN988521">
    <property type="protein sequence ID" value="QIG71217.1"/>
    <property type="molecule type" value="Genomic_DNA"/>
</dbReference>
<evidence type="ECO:0000313" key="2">
    <source>
        <dbReference type="Proteomes" id="UP000629603"/>
    </source>
</evidence>
<name>A0A7S5R4Z2_9CAUD</name>
<organism evidence="1 2">
    <name type="scientific">Rhizobium phage RHph_TM30</name>
    <dbReference type="NCBI Taxonomy" id="2509764"/>
    <lineage>
        <taxon>Viruses</taxon>
        <taxon>Duplodnaviria</taxon>
        <taxon>Heunggongvirae</taxon>
        <taxon>Uroviricota</taxon>
        <taxon>Caudoviricetes</taxon>
        <taxon>Kleczkowskaviridae</taxon>
        <taxon>Cuauhnahuacvirus</taxon>
        <taxon>Cuauhnahuacvirus TM30</taxon>
    </lineage>
</organism>